<feature type="compositionally biased region" description="Basic and acidic residues" evidence="2">
    <location>
        <begin position="246"/>
        <end position="267"/>
    </location>
</feature>
<name>A0A1B7NC64_9AGAM</name>
<evidence type="ECO:0000313" key="5">
    <source>
        <dbReference type="EMBL" id="OAX42445.1"/>
    </source>
</evidence>
<dbReference type="PANTHER" id="PTHR16255">
    <property type="entry name" value="REQUIRED FOR MEIOTIC NUCLEAR DIVISION PROTEIN 1 HOMOLOG"/>
    <property type="match status" value="1"/>
</dbReference>
<evidence type="ECO:0000259" key="4">
    <source>
        <dbReference type="Pfam" id="PF02582"/>
    </source>
</evidence>
<keyword evidence="3" id="KW-1133">Transmembrane helix</keyword>
<keyword evidence="3" id="KW-0472">Membrane</keyword>
<dbReference type="InterPro" id="IPR003734">
    <property type="entry name" value="DUF155"/>
</dbReference>
<protein>
    <submittedName>
        <fullName evidence="5">DUF155-domain-containing protein</fullName>
    </submittedName>
</protein>
<dbReference type="OrthoDB" id="18302at2759"/>
<gene>
    <name evidence="5" type="ORF">K503DRAFT_733645</name>
</gene>
<dbReference type="Pfam" id="PF02582">
    <property type="entry name" value="DUF155"/>
    <property type="match status" value="1"/>
</dbReference>
<sequence length="532" mass="59557">MSASTTSRTPNLPPTTRYRSRPSHGLITSRSPALAGRRASVSGLASTSQKAQRTSKTIQKLVLLPSAPQTRPFPTSVSDDILGYETNAGVVREYKSAGERMSKEQRKRAGYKRITAYCIAEELRMKLLAGFLKREHNVTPRVFDEAMYVMYHLPLLPGYGPNTNVRSSAAPITEAKSLQTRFAEAEENGYQGSYFIPQPDPPQITDGYMTSGSHGDSRRPPPEPLVESEAEVEAEEVEEGEQPYIVDERHQETREREGHVRYQQPEGKEEDRIAEVVFFAYGVAVFFGLDEGQERAIIEDLSNAGILKRPMREDDWEIEECHFAHDPTISYPRIYNDFFTFKSPSHLLKLSVAHALAQSTLLAHYESVATSVLSSPSTVSIPRQLAFSGALNLKRRDAMKLTGKLFKLRRDVNLVSNVLDVPELFWSEASLGGLYEAVREYMEIGERVQVLNEKLGIASEFLDAIHDHLNNNAMERITWIVIWLIVVAILVDSGEVIARLVVHATMGPEKAERVVLRGGGALRTLFKVVSKR</sequence>
<dbReference type="PANTHER" id="PTHR16255:SF4">
    <property type="entry name" value="SPORULATION PROTEIN RMD8"/>
    <property type="match status" value="1"/>
</dbReference>
<dbReference type="GO" id="GO:0005739">
    <property type="term" value="C:mitochondrion"/>
    <property type="evidence" value="ECO:0007669"/>
    <property type="project" value="UniProtKB-ARBA"/>
</dbReference>
<dbReference type="AlphaFoldDB" id="A0A1B7NC64"/>
<dbReference type="FunCoup" id="A0A1B7NC64">
    <property type="interactions" value="37"/>
</dbReference>
<feature type="region of interest" description="Disordered" evidence="2">
    <location>
        <begin position="191"/>
        <end position="267"/>
    </location>
</feature>
<feature type="domain" description="DUF155" evidence="4">
    <location>
        <begin position="276"/>
        <end position="452"/>
    </location>
</feature>
<comment type="similarity">
    <text evidence="1">Belongs to the RMD1/sif2 family.</text>
</comment>
<dbReference type="Proteomes" id="UP000092154">
    <property type="component" value="Unassembled WGS sequence"/>
</dbReference>
<dbReference type="InterPro" id="IPR051624">
    <property type="entry name" value="RMD1/Sad1-interacting"/>
</dbReference>
<proteinExistence type="inferred from homology"/>
<dbReference type="EMBL" id="KV448157">
    <property type="protein sequence ID" value="OAX42445.1"/>
    <property type="molecule type" value="Genomic_DNA"/>
</dbReference>
<keyword evidence="3" id="KW-0812">Transmembrane</keyword>
<evidence type="ECO:0000256" key="1">
    <source>
        <dbReference type="ARBA" id="ARBA00008306"/>
    </source>
</evidence>
<evidence type="ECO:0000256" key="2">
    <source>
        <dbReference type="SAM" id="MobiDB-lite"/>
    </source>
</evidence>
<organism evidence="5 6">
    <name type="scientific">Rhizopogon vinicolor AM-OR11-026</name>
    <dbReference type="NCBI Taxonomy" id="1314800"/>
    <lineage>
        <taxon>Eukaryota</taxon>
        <taxon>Fungi</taxon>
        <taxon>Dikarya</taxon>
        <taxon>Basidiomycota</taxon>
        <taxon>Agaricomycotina</taxon>
        <taxon>Agaricomycetes</taxon>
        <taxon>Agaricomycetidae</taxon>
        <taxon>Boletales</taxon>
        <taxon>Suillineae</taxon>
        <taxon>Rhizopogonaceae</taxon>
        <taxon>Rhizopogon</taxon>
    </lineage>
</organism>
<dbReference type="InParanoid" id="A0A1B7NC64"/>
<feature type="compositionally biased region" description="Polar residues" evidence="2">
    <location>
        <begin position="1"/>
        <end position="10"/>
    </location>
</feature>
<evidence type="ECO:0000256" key="3">
    <source>
        <dbReference type="SAM" id="Phobius"/>
    </source>
</evidence>
<reference evidence="5 6" key="1">
    <citation type="submission" date="2016-06" db="EMBL/GenBank/DDBJ databases">
        <title>Comparative genomics of the ectomycorrhizal sister species Rhizopogon vinicolor and Rhizopogon vesiculosus (Basidiomycota: Boletales) reveals a divergence of the mating type B locus.</title>
        <authorList>
            <consortium name="DOE Joint Genome Institute"/>
            <person name="Mujic A.B."/>
            <person name="Kuo A."/>
            <person name="Tritt A."/>
            <person name="Lipzen A."/>
            <person name="Chen C."/>
            <person name="Johnson J."/>
            <person name="Sharma A."/>
            <person name="Barry K."/>
            <person name="Grigoriev I.V."/>
            <person name="Spatafora J.W."/>
        </authorList>
    </citation>
    <scope>NUCLEOTIDE SEQUENCE [LARGE SCALE GENOMIC DNA]</scope>
    <source>
        <strain evidence="5 6">AM-OR11-026</strain>
    </source>
</reference>
<accession>A0A1B7NC64</accession>
<feature type="transmembrane region" description="Helical" evidence="3">
    <location>
        <begin position="477"/>
        <end position="502"/>
    </location>
</feature>
<feature type="region of interest" description="Disordered" evidence="2">
    <location>
        <begin position="1"/>
        <end position="34"/>
    </location>
</feature>
<evidence type="ECO:0000313" key="6">
    <source>
        <dbReference type="Proteomes" id="UP000092154"/>
    </source>
</evidence>
<feature type="compositionally biased region" description="Acidic residues" evidence="2">
    <location>
        <begin position="226"/>
        <end position="241"/>
    </location>
</feature>
<keyword evidence="6" id="KW-1185">Reference proteome</keyword>